<reference evidence="8 9" key="1">
    <citation type="submission" date="2011-01" db="EMBL/GenBank/DDBJ databases">
        <title>Whole genome sequence of Amphibacillus xylinus NBRC 15112.</title>
        <authorList>
            <person name="Nakazawa H."/>
            <person name="Katano Y."/>
            <person name="Nakamura S."/>
            <person name="Sasagawa M."/>
            <person name="Fukada J."/>
            <person name="Arai T."/>
            <person name="Sasakura N."/>
            <person name="Mochizuki D."/>
            <person name="Hosoyama A."/>
            <person name="Harada K."/>
            <person name="Horikawa H."/>
            <person name="Kato Y."/>
            <person name="Harada T."/>
            <person name="Sasaki K."/>
            <person name="Sekiguchi M."/>
            <person name="Hodoyama M."/>
            <person name="Nishiko R."/>
            <person name="Narita H."/>
            <person name="Hanamaki A."/>
            <person name="Hata C."/>
            <person name="Konno Y."/>
            <person name="Niimura Y."/>
            <person name="Yamazaki S."/>
            <person name="Fujita N."/>
        </authorList>
    </citation>
    <scope>NUCLEOTIDE SEQUENCE [LARGE SCALE GENOMIC DNA]</scope>
    <source>
        <strain evidence="9">ATCC 51415 / DSM 6626 / JCM 7361 / LMG 17667 / NBRC 15112 / Ep01</strain>
    </source>
</reference>
<dbReference type="InterPro" id="IPR000878">
    <property type="entry name" value="4pyrrol_Mease"/>
</dbReference>
<dbReference type="EC" id="2.1.1.198" evidence="6"/>
<evidence type="ECO:0000313" key="8">
    <source>
        <dbReference type="EMBL" id="BAM46170.1"/>
    </source>
</evidence>
<organism evidence="8 9">
    <name type="scientific">Amphibacillus xylanus (strain ATCC 51415 / DSM 6626 / JCM 7361 / LMG 17667 / NBRC 15112 / Ep01)</name>
    <dbReference type="NCBI Taxonomy" id="698758"/>
    <lineage>
        <taxon>Bacteria</taxon>
        <taxon>Bacillati</taxon>
        <taxon>Bacillota</taxon>
        <taxon>Bacilli</taxon>
        <taxon>Bacillales</taxon>
        <taxon>Bacillaceae</taxon>
        <taxon>Amphibacillus</taxon>
    </lineage>
</organism>
<dbReference type="HAMAP" id="MF_01877">
    <property type="entry name" value="16SrRNA_methyltr_I"/>
    <property type="match status" value="1"/>
</dbReference>
<proteinExistence type="inferred from homology"/>
<dbReference type="SUPFAM" id="SSF53790">
    <property type="entry name" value="Tetrapyrrole methylase"/>
    <property type="match status" value="1"/>
</dbReference>
<evidence type="ECO:0000256" key="4">
    <source>
        <dbReference type="ARBA" id="ARBA00022679"/>
    </source>
</evidence>
<dbReference type="Proteomes" id="UP000006294">
    <property type="component" value="Chromosome"/>
</dbReference>
<dbReference type="PATRIC" id="fig|698758.3.peg.37"/>
<dbReference type="KEGG" id="axl:AXY_00380"/>
<dbReference type="InterPro" id="IPR018063">
    <property type="entry name" value="SAM_MeTrfase_RsmI_CS"/>
</dbReference>
<dbReference type="OrthoDB" id="9809084at2"/>
<sequence>MTLENSSQDHNQSGTLYVVPTPIGNLEDLTIRSLNILKTVDLIGAEDTRNTRKLLSHYEIHCPLTSYHEHSEQSKLDYLVSELKNGKQVAIVSDAGMPGISDPGTVLIQRAIEEDINVVVLPGANAALCALVGSGLPTDQFYFYGFLPRKNKERKQAWDELLMQKSTIILYESPYRLVDTLKELKEHLGNRRMAVARELTKKFEEYIRGSVDEVLEWAKTGIIKGEFCLVVEGSDGIVLNDTEWWKELTINEHVDHYIESEQLMSKEAIKKVAKDRGLQKRDIYQIYHKIDK</sequence>
<dbReference type="InterPro" id="IPR008189">
    <property type="entry name" value="rRNA_ssu_MeTfrase_I"/>
</dbReference>
<evidence type="ECO:0000256" key="3">
    <source>
        <dbReference type="ARBA" id="ARBA00022603"/>
    </source>
</evidence>
<evidence type="ECO:0000256" key="1">
    <source>
        <dbReference type="ARBA" id="ARBA00022490"/>
    </source>
</evidence>
<dbReference type="PROSITE" id="PS01296">
    <property type="entry name" value="RSMI"/>
    <property type="match status" value="1"/>
</dbReference>
<dbReference type="PANTHER" id="PTHR46111">
    <property type="entry name" value="RIBOSOMAL RNA SMALL SUBUNIT METHYLTRANSFERASE I"/>
    <property type="match status" value="1"/>
</dbReference>
<dbReference type="PIRSF" id="PIRSF005917">
    <property type="entry name" value="MTase_YraL"/>
    <property type="match status" value="1"/>
</dbReference>
<dbReference type="eggNOG" id="COG0313">
    <property type="taxonomic scope" value="Bacteria"/>
</dbReference>
<keyword evidence="5 6" id="KW-0949">S-adenosyl-L-methionine</keyword>
<dbReference type="NCBIfam" id="TIGR00096">
    <property type="entry name" value="16S rRNA (cytidine(1402)-2'-O)-methyltransferase"/>
    <property type="match status" value="1"/>
</dbReference>
<keyword evidence="2 6" id="KW-0698">rRNA processing</keyword>
<comment type="subcellular location">
    <subcellularLocation>
        <location evidence="6">Cytoplasm</location>
    </subcellularLocation>
</comment>
<dbReference type="Gene3D" id="3.30.950.10">
    <property type="entry name" value="Methyltransferase, Cobalt-precorrin-4 Transmethylase, Domain 2"/>
    <property type="match status" value="1"/>
</dbReference>
<dbReference type="PANTHER" id="PTHR46111:SF1">
    <property type="entry name" value="RIBOSOMAL RNA SMALL SUBUNIT METHYLTRANSFERASE I"/>
    <property type="match status" value="1"/>
</dbReference>
<evidence type="ECO:0000256" key="2">
    <source>
        <dbReference type="ARBA" id="ARBA00022552"/>
    </source>
</evidence>
<dbReference type="STRING" id="698758.AXY_00380"/>
<comment type="catalytic activity">
    <reaction evidence="6">
        <text>cytidine(1402) in 16S rRNA + S-adenosyl-L-methionine = 2'-O-methylcytidine(1402) in 16S rRNA + S-adenosyl-L-homocysteine + H(+)</text>
        <dbReference type="Rhea" id="RHEA:42924"/>
        <dbReference type="Rhea" id="RHEA-COMP:10285"/>
        <dbReference type="Rhea" id="RHEA-COMP:10286"/>
        <dbReference type="ChEBI" id="CHEBI:15378"/>
        <dbReference type="ChEBI" id="CHEBI:57856"/>
        <dbReference type="ChEBI" id="CHEBI:59789"/>
        <dbReference type="ChEBI" id="CHEBI:74495"/>
        <dbReference type="ChEBI" id="CHEBI:82748"/>
        <dbReference type="EC" id="2.1.1.198"/>
    </reaction>
</comment>
<gene>
    <name evidence="6" type="primary">rsmI</name>
    <name evidence="8" type="ordered locus">AXY_00380</name>
</gene>
<dbReference type="InterPro" id="IPR014777">
    <property type="entry name" value="4pyrrole_Mease_sub1"/>
</dbReference>
<dbReference type="InterPro" id="IPR014776">
    <property type="entry name" value="4pyrrole_Mease_sub2"/>
</dbReference>
<dbReference type="CDD" id="cd11648">
    <property type="entry name" value="RsmI"/>
    <property type="match status" value="1"/>
</dbReference>
<comment type="function">
    <text evidence="6">Catalyzes the 2'-O-methylation of the ribose of cytidine 1402 (C1402) in 16S rRNA.</text>
</comment>
<feature type="domain" description="Tetrapyrrole methylase" evidence="7">
    <location>
        <begin position="15"/>
        <end position="214"/>
    </location>
</feature>
<name>K0IV45_AMPXN</name>
<evidence type="ECO:0000313" key="9">
    <source>
        <dbReference type="Proteomes" id="UP000006294"/>
    </source>
</evidence>
<accession>K0IV45</accession>
<dbReference type="FunFam" id="3.30.950.10:FF:000002">
    <property type="entry name" value="Ribosomal RNA small subunit methyltransferase I"/>
    <property type="match status" value="1"/>
</dbReference>
<dbReference type="InterPro" id="IPR035996">
    <property type="entry name" value="4pyrrol_Methylase_sf"/>
</dbReference>
<keyword evidence="4 6" id="KW-0808">Transferase</keyword>
<dbReference type="EMBL" id="AP012050">
    <property type="protein sequence ID" value="BAM46170.1"/>
    <property type="molecule type" value="Genomic_DNA"/>
</dbReference>
<protein>
    <recommendedName>
        <fullName evidence="6">Ribosomal RNA small subunit methyltransferase I</fullName>
        <ecNumber evidence="6">2.1.1.198</ecNumber>
    </recommendedName>
    <alternativeName>
        <fullName evidence="6">16S rRNA 2'-O-ribose C1402 methyltransferase</fullName>
    </alternativeName>
    <alternativeName>
        <fullName evidence="6">rRNA (cytidine-2'-O-)-methyltransferase RsmI</fullName>
    </alternativeName>
</protein>
<keyword evidence="3 6" id="KW-0489">Methyltransferase</keyword>
<dbReference type="GO" id="GO:0070677">
    <property type="term" value="F:rRNA (cytosine-2'-O-)-methyltransferase activity"/>
    <property type="evidence" value="ECO:0007669"/>
    <property type="project" value="UniProtKB-UniRule"/>
</dbReference>
<dbReference type="GO" id="GO:0005737">
    <property type="term" value="C:cytoplasm"/>
    <property type="evidence" value="ECO:0007669"/>
    <property type="project" value="UniProtKB-SubCell"/>
</dbReference>
<dbReference type="FunFam" id="3.40.1010.10:FF:000002">
    <property type="entry name" value="Ribosomal RNA small subunit methyltransferase I"/>
    <property type="match status" value="1"/>
</dbReference>
<dbReference type="Pfam" id="PF00590">
    <property type="entry name" value="TP_methylase"/>
    <property type="match status" value="1"/>
</dbReference>
<comment type="similarity">
    <text evidence="6">Belongs to the methyltransferase superfamily. RsmI family.</text>
</comment>
<evidence type="ECO:0000259" key="7">
    <source>
        <dbReference type="Pfam" id="PF00590"/>
    </source>
</evidence>
<dbReference type="Gene3D" id="3.40.1010.10">
    <property type="entry name" value="Cobalt-precorrin-4 Transmethylase, Domain 1"/>
    <property type="match status" value="1"/>
</dbReference>
<dbReference type="RefSeq" id="WP_015008777.1">
    <property type="nucleotide sequence ID" value="NC_018704.1"/>
</dbReference>
<evidence type="ECO:0000256" key="6">
    <source>
        <dbReference type="HAMAP-Rule" id="MF_01877"/>
    </source>
</evidence>
<dbReference type="HOGENOM" id="CLU_044779_1_0_9"/>
<keyword evidence="1 6" id="KW-0963">Cytoplasm</keyword>
<dbReference type="AlphaFoldDB" id="K0IV45"/>
<evidence type="ECO:0000256" key="5">
    <source>
        <dbReference type="ARBA" id="ARBA00022691"/>
    </source>
</evidence>
<keyword evidence="9" id="KW-1185">Reference proteome</keyword>